<gene>
    <name evidence="1" type="ORF">ACFFJ6_05410</name>
</gene>
<sequence>MTTENIGTERVTFGRGYAVWIMGIDGTWRRSCVLKAVSSFEAELELEGSIEGLNLKEFFLLLSSTGLAYRRCELIRVNGSEIDVRFLKTKNKSGRPMGSRDDRMDS</sequence>
<proteinExistence type="predicted"/>
<protein>
    <submittedName>
        <fullName evidence="1">PilZ domain-containing protein</fullName>
    </submittedName>
</protein>
<organism evidence="1 2">
    <name type="scientific">Rhodopseudomonas telluris</name>
    <dbReference type="NCBI Taxonomy" id="644215"/>
    <lineage>
        <taxon>Bacteria</taxon>
        <taxon>Pseudomonadati</taxon>
        <taxon>Pseudomonadota</taxon>
        <taxon>Alphaproteobacteria</taxon>
        <taxon>Hyphomicrobiales</taxon>
        <taxon>Nitrobacteraceae</taxon>
        <taxon>Rhodopseudomonas</taxon>
    </lineage>
</organism>
<dbReference type="Proteomes" id="UP001589775">
    <property type="component" value="Unassembled WGS sequence"/>
</dbReference>
<dbReference type="EMBL" id="JBHLWM010000001">
    <property type="protein sequence ID" value="MFC0239892.1"/>
    <property type="molecule type" value="Genomic_DNA"/>
</dbReference>
<dbReference type="RefSeq" id="WP_378385134.1">
    <property type="nucleotide sequence ID" value="NZ_JBHLWM010000001.1"/>
</dbReference>
<name>A0ABV6ENZ5_9BRAD</name>
<evidence type="ECO:0000313" key="2">
    <source>
        <dbReference type="Proteomes" id="UP001589775"/>
    </source>
</evidence>
<evidence type="ECO:0000313" key="1">
    <source>
        <dbReference type="EMBL" id="MFC0239892.1"/>
    </source>
</evidence>
<comment type="caution">
    <text evidence="1">The sequence shown here is derived from an EMBL/GenBank/DDBJ whole genome shotgun (WGS) entry which is preliminary data.</text>
</comment>
<keyword evidence="2" id="KW-1185">Reference proteome</keyword>
<reference evidence="1 2" key="1">
    <citation type="submission" date="2024-09" db="EMBL/GenBank/DDBJ databases">
        <authorList>
            <person name="Sun Q."/>
            <person name="Mori K."/>
        </authorList>
    </citation>
    <scope>NUCLEOTIDE SEQUENCE [LARGE SCALE GENOMIC DNA]</scope>
    <source>
        <strain evidence="1 2">KCTC 23279</strain>
    </source>
</reference>
<accession>A0ABV6ENZ5</accession>